<sequence length="44" mass="5252">LLFLNICRSKGLMFHEYQHIPESFKELIKNIRAQDVQVRIPRIG</sequence>
<reference evidence="2" key="1">
    <citation type="journal article" date="2014" name="Science">
        <title>Ancient hybridizations among the ancestral genomes of bread wheat.</title>
        <authorList>
            <consortium name="International Wheat Genome Sequencing Consortium,"/>
            <person name="Marcussen T."/>
            <person name="Sandve S.R."/>
            <person name="Heier L."/>
            <person name="Spannagl M."/>
            <person name="Pfeifer M."/>
            <person name="Jakobsen K.S."/>
            <person name="Wulff B.B."/>
            <person name="Steuernagel B."/>
            <person name="Mayer K.F."/>
            <person name="Olsen O.A."/>
        </authorList>
    </citation>
    <scope>NUCLEOTIDE SEQUENCE [LARGE SCALE GENOMIC DNA]</scope>
    <source>
        <strain evidence="2">cv. AL8/78</strain>
    </source>
</reference>
<keyword evidence="2" id="KW-1185">Reference proteome</keyword>
<proteinExistence type="predicted"/>
<reference evidence="1" key="4">
    <citation type="submission" date="2019-03" db="UniProtKB">
        <authorList>
            <consortium name="EnsemblPlants"/>
        </authorList>
    </citation>
    <scope>IDENTIFICATION</scope>
</reference>
<name>A0A452YC45_AEGTS</name>
<reference evidence="1" key="5">
    <citation type="journal article" date="2021" name="G3 (Bethesda)">
        <title>Aegilops tauschii genome assembly Aet v5.0 features greater sequence contiguity and improved annotation.</title>
        <authorList>
            <person name="Wang L."/>
            <person name="Zhu T."/>
            <person name="Rodriguez J.C."/>
            <person name="Deal K.R."/>
            <person name="Dubcovsky J."/>
            <person name="McGuire P.E."/>
            <person name="Lux T."/>
            <person name="Spannagl M."/>
            <person name="Mayer K.F.X."/>
            <person name="Baldrich P."/>
            <person name="Meyers B.C."/>
            <person name="Huo N."/>
            <person name="Gu Y.Q."/>
            <person name="Zhou H."/>
            <person name="Devos K.M."/>
            <person name="Bennetzen J.L."/>
            <person name="Unver T."/>
            <person name="Budak H."/>
            <person name="Gulick P.J."/>
            <person name="Galiba G."/>
            <person name="Kalapos B."/>
            <person name="Nelson D.R."/>
            <person name="Li P."/>
            <person name="You F.M."/>
            <person name="Luo M.C."/>
            <person name="Dvorak J."/>
        </authorList>
    </citation>
    <scope>NUCLEOTIDE SEQUENCE [LARGE SCALE GENOMIC DNA]</scope>
    <source>
        <strain evidence="1">cv. AL8/78</strain>
    </source>
</reference>
<dbReference type="EnsemblPlants" id="AET1Gv20369400.8">
    <property type="protein sequence ID" value="AET1Gv20369400.8"/>
    <property type="gene ID" value="AET1Gv20369400"/>
</dbReference>
<reference evidence="2" key="2">
    <citation type="journal article" date="2017" name="Nat. Plants">
        <title>The Aegilops tauschii genome reveals multiple impacts of transposons.</title>
        <authorList>
            <person name="Zhao G."/>
            <person name="Zou C."/>
            <person name="Li K."/>
            <person name="Wang K."/>
            <person name="Li T."/>
            <person name="Gao L."/>
            <person name="Zhang X."/>
            <person name="Wang H."/>
            <person name="Yang Z."/>
            <person name="Liu X."/>
            <person name="Jiang W."/>
            <person name="Mao L."/>
            <person name="Kong X."/>
            <person name="Jiao Y."/>
            <person name="Jia J."/>
        </authorList>
    </citation>
    <scope>NUCLEOTIDE SEQUENCE [LARGE SCALE GENOMIC DNA]</scope>
    <source>
        <strain evidence="2">cv. AL8/78</strain>
    </source>
</reference>
<accession>A0A452YC45</accession>
<dbReference type="Gramene" id="AET1Gv20369400.8">
    <property type="protein sequence ID" value="AET1Gv20369400.8"/>
    <property type="gene ID" value="AET1Gv20369400"/>
</dbReference>
<evidence type="ECO:0000313" key="2">
    <source>
        <dbReference type="Proteomes" id="UP000015105"/>
    </source>
</evidence>
<protein>
    <submittedName>
        <fullName evidence="1">Uncharacterized protein</fullName>
    </submittedName>
</protein>
<evidence type="ECO:0000313" key="1">
    <source>
        <dbReference type="EnsemblPlants" id="AET1Gv20369400.8"/>
    </source>
</evidence>
<dbReference type="Proteomes" id="UP000015105">
    <property type="component" value="Chromosome 1D"/>
</dbReference>
<organism evidence="1 2">
    <name type="scientific">Aegilops tauschii subsp. strangulata</name>
    <name type="common">Goatgrass</name>
    <dbReference type="NCBI Taxonomy" id="200361"/>
    <lineage>
        <taxon>Eukaryota</taxon>
        <taxon>Viridiplantae</taxon>
        <taxon>Streptophyta</taxon>
        <taxon>Embryophyta</taxon>
        <taxon>Tracheophyta</taxon>
        <taxon>Spermatophyta</taxon>
        <taxon>Magnoliopsida</taxon>
        <taxon>Liliopsida</taxon>
        <taxon>Poales</taxon>
        <taxon>Poaceae</taxon>
        <taxon>BOP clade</taxon>
        <taxon>Pooideae</taxon>
        <taxon>Triticodae</taxon>
        <taxon>Triticeae</taxon>
        <taxon>Triticinae</taxon>
        <taxon>Aegilops</taxon>
    </lineage>
</organism>
<reference evidence="1" key="3">
    <citation type="journal article" date="2017" name="Nature">
        <title>Genome sequence of the progenitor of the wheat D genome Aegilops tauschii.</title>
        <authorList>
            <person name="Luo M.C."/>
            <person name="Gu Y.Q."/>
            <person name="Puiu D."/>
            <person name="Wang H."/>
            <person name="Twardziok S.O."/>
            <person name="Deal K.R."/>
            <person name="Huo N."/>
            <person name="Zhu T."/>
            <person name="Wang L."/>
            <person name="Wang Y."/>
            <person name="McGuire P.E."/>
            <person name="Liu S."/>
            <person name="Long H."/>
            <person name="Ramasamy R.K."/>
            <person name="Rodriguez J.C."/>
            <person name="Van S.L."/>
            <person name="Yuan L."/>
            <person name="Wang Z."/>
            <person name="Xia Z."/>
            <person name="Xiao L."/>
            <person name="Anderson O.D."/>
            <person name="Ouyang S."/>
            <person name="Liang Y."/>
            <person name="Zimin A.V."/>
            <person name="Pertea G."/>
            <person name="Qi P."/>
            <person name="Bennetzen J.L."/>
            <person name="Dai X."/>
            <person name="Dawson M.W."/>
            <person name="Muller H.G."/>
            <person name="Kugler K."/>
            <person name="Rivarola-Duarte L."/>
            <person name="Spannagl M."/>
            <person name="Mayer K.F.X."/>
            <person name="Lu F.H."/>
            <person name="Bevan M.W."/>
            <person name="Leroy P."/>
            <person name="Li P."/>
            <person name="You F.M."/>
            <person name="Sun Q."/>
            <person name="Liu Z."/>
            <person name="Lyons E."/>
            <person name="Wicker T."/>
            <person name="Salzberg S.L."/>
            <person name="Devos K.M."/>
            <person name="Dvorak J."/>
        </authorList>
    </citation>
    <scope>NUCLEOTIDE SEQUENCE [LARGE SCALE GENOMIC DNA]</scope>
    <source>
        <strain evidence="1">cv. AL8/78</strain>
    </source>
</reference>
<dbReference type="AlphaFoldDB" id="A0A452YC45"/>